<sequence>MKPVEFVAVAPSAIVPVTMSFNIAIRVE</sequence>
<reference evidence="1 2" key="1">
    <citation type="journal article" date="2018" name="Front. Plant Sci.">
        <title>Red Clover (Trifolium pratense) and Zigzag Clover (T. medium) - A Picture of Genomic Similarities and Differences.</title>
        <authorList>
            <person name="Dluhosova J."/>
            <person name="Istvanek J."/>
            <person name="Nedelnik J."/>
            <person name="Repkova J."/>
        </authorList>
    </citation>
    <scope>NUCLEOTIDE SEQUENCE [LARGE SCALE GENOMIC DNA]</scope>
    <source>
        <strain evidence="2">cv. 10/8</strain>
        <tissue evidence="1">Leaf</tissue>
    </source>
</reference>
<dbReference type="AlphaFoldDB" id="A0A392RCA1"/>
<evidence type="ECO:0000313" key="1">
    <source>
        <dbReference type="EMBL" id="MCI33752.1"/>
    </source>
</evidence>
<protein>
    <submittedName>
        <fullName evidence="1">Uncharacterized protein</fullName>
    </submittedName>
</protein>
<evidence type="ECO:0000313" key="2">
    <source>
        <dbReference type="Proteomes" id="UP000265520"/>
    </source>
</evidence>
<accession>A0A392RCA1</accession>
<dbReference type="Proteomes" id="UP000265520">
    <property type="component" value="Unassembled WGS sequence"/>
</dbReference>
<comment type="caution">
    <text evidence="1">The sequence shown here is derived from an EMBL/GenBank/DDBJ whole genome shotgun (WGS) entry which is preliminary data.</text>
</comment>
<name>A0A392RCA1_9FABA</name>
<dbReference type="EMBL" id="LXQA010207143">
    <property type="protein sequence ID" value="MCI33752.1"/>
    <property type="molecule type" value="Genomic_DNA"/>
</dbReference>
<organism evidence="1 2">
    <name type="scientific">Trifolium medium</name>
    <dbReference type="NCBI Taxonomy" id="97028"/>
    <lineage>
        <taxon>Eukaryota</taxon>
        <taxon>Viridiplantae</taxon>
        <taxon>Streptophyta</taxon>
        <taxon>Embryophyta</taxon>
        <taxon>Tracheophyta</taxon>
        <taxon>Spermatophyta</taxon>
        <taxon>Magnoliopsida</taxon>
        <taxon>eudicotyledons</taxon>
        <taxon>Gunneridae</taxon>
        <taxon>Pentapetalae</taxon>
        <taxon>rosids</taxon>
        <taxon>fabids</taxon>
        <taxon>Fabales</taxon>
        <taxon>Fabaceae</taxon>
        <taxon>Papilionoideae</taxon>
        <taxon>50 kb inversion clade</taxon>
        <taxon>NPAAA clade</taxon>
        <taxon>Hologalegina</taxon>
        <taxon>IRL clade</taxon>
        <taxon>Trifolieae</taxon>
        <taxon>Trifolium</taxon>
    </lineage>
</organism>
<keyword evidence="2" id="KW-1185">Reference proteome</keyword>
<feature type="non-terminal residue" evidence="1">
    <location>
        <position position="28"/>
    </location>
</feature>
<proteinExistence type="predicted"/>